<feature type="chain" id="PRO_5040294127" evidence="1">
    <location>
        <begin position="18"/>
        <end position="111"/>
    </location>
</feature>
<dbReference type="AlphaFoldDB" id="A0A9P1GVV0"/>
<gene>
    <name evidence="2" type="ORF">PPNO1_LOCUS728</name>
</gene>
<name>A0A9P1GVV0_9PEZI</name>
<evidence type="ECO:0000256" key="1">
    <source>
        <dbReference type="SAM" id="SignalP"/>
    </source>
</evidence>
<dbReference type="EMBL" id="CALLCH030000001">
    <property type="protein sequence ID" value="CAI4210932.1"/>
    <property type="molecule type" value="Genomic_DNA"/>
</dbReference>
<keyword evidence="3" id="KW-1185">Reference proteome</keyword>
<feature type="signal peptide" evidence="1">
    <location>
        <begin position="1"/>
        <end position="17"/>
    </location>
</feature>
<organism evidence="2 3">
    <name type="scientific">Parascedosporium putredinis</name>
    <dbReference type="NCBI Taxonomy" id="1442378"/>
    <lineage>
        <taxon>Eukaryota</taxon>
        <taxon>Fungi</taxon>
        <taxon>Dikarya</taxon>
        <taxon>Ascomycota</taxon>
        <taxon>Pezizomycotina</taxon>
        <taxon>Sordariomycetes</taxon>
        <taxon>Hypocreomycetidae</taxon>
        <taxon>Microascales</taxon>
        <taxon>Microascaceae</taxon>
        <taxon>Parascedosporium</taxon>
    </lineage>
</organism>
<reference evidence="2" key="1">
    <citation type="submission" date="2022-11" db="EMBL/GenBank/DDBJ databases">
        <authorList>
            <person name="Scott C."/>
            <person name="Bruce N."/>
        </authorList>
    </citation>
    <scope>NUCLEOTIDE SEQUENCE</scope>
</reference>
<accession>A0A9P1GVV0</accession>
<dbReference type="OrthoDB" id="5394791at2759"/>
<protein>
    <submittedName>
        <fullName evidence="2">Uncharacterized protein</fullName>
    </submittedName>
</protein>
<keyword evidence="1" id="KW-0732">Signal</keyword>
<evidence type="ECO:0000313" key="2">
    <source>
        <dbReference type="EMBL" id="CAI4210932.1"/>
    </source>
</evidence>
<comment type="caution">
    <text evidence="2">The sequence shown here is derived from an EMBL/GenBank/DDBJ whole genome shotgun (WGS) entry which is preliminary data.</text>
</comment>
<evidence type="ECO:0000313" key="3">
    <source>
        <dbReference type="Proteomes" id="UP000838763"/>
    </source>
</evidence>
<sequence>MRLSFILSLASVALASALPAEDSAGGLAQREALPAELVPRACSANGCKCVKGLKQGVYCGNCVVGAGTLAISAKRVASHAYECNSSGGCCDYGAASDCGTSKARCKQGSAV</sequence>
<dbReference type="Proteomes" id="UP000838763">
    <property type="component" value="Unassembled WGS sequence"/>
</dbReference>
<proteinExistence type="predicted"/>